<accession>A0A3M6Q557</accession>
<keyword evidence="1" id="KW-0620">Polyamine biosynthesis</keyword>
<dbReference type="PANTHER" id="PTHR43317:SF1">
    <property type="entry name" value="THERMOSPERMINE SYNTHASE ACAULIS5"/>
    <property type="match status" value="1"/>
</dbReference>
<protein>
    <submittedName>
        <fullName evidence="3">Spermidine synthase</fullName>
    </submittedName>
</protein>
<name>A0A3M6Q557_9BURK</name>
<organism evidence="3 4">
    <name type="scientific">Allofranklinella schreckenbergeri</name>
    <dbReference type="NCBI Taxonomy" id="1076744"/>
    <lineage>
        <taxon>Bacteria</taxon>
        <taxon>Pseudomonadati</taxon>
        <taxon>Pseudomonadota</taxon>
        <taxon>Betaproteobacteria</taxon>
        <taxon>Burkholderiales</taxon>
        <taxon>Comamonadaceae</taxon>
        <taxon>Allofranklinella</taxon>
    </lineage>
</organism>
<dbReference type="CDD" id="cd06174">
    <property type="entry name" value="MFS"/>
    <property type="match status" value="1"/>
</dbReference>
<evidence type="ECO:0000313" key="4">
    <source>
        <dbReference type="Proteomes" id="UP000267035"/>
    </source>
</evidence>
<feature type="transmembrane region" description="Helical" evidence="2">
    <location>
        <begin position="85"/>
        <end position="105"/>
    </location>
</feature>
<reference evidence="3 4" key="1">
    <citation type="submission" date="2018-10" db="EMBL/GenBank/DDBJ databases">
        <title>Comamonadaceae CDC group NO-1 genome sequencing and assembly.</title>
        <authorList>
            <person name="Bernier A.-M."/>
            <person name="Bernard K."/>
        </authorList>
    </citation>
    <scope>NUCLEOTIDE SEQUENCE [LARGE SCALE GENOMIC DNA]</scope>
    <source>
        <strain evidence="3 4">NML161473</strain>
    </source>
</reference>
<feature type="transmembrane region" description="Helical" evidence="2">
    <location>
        <begin position="168"/>
        <end position="189"/>
    </location>
</feature>
<dbReference type="SUPFAM" id="SSF53335">
    <property type="entry name" value="S-adenosyl-L-methionine-dependent methyltransferases"/>
    <property type="match status" value="1"/>
</dbReference>
<proteinExistence type="predicted"/>
<feature type="transmembrane region" description="Helical" evidence="2">
    <location>
        <begin position="195"/>
        <end position="216"/>
    </location>
</feature>
<dbReference type="AlphaFoldDB" id="A0A3M6Q557"/>
<evidence type="ECO:0000256" key="2">
    <source>
        <dbReference type="SAM" id="Phobius"/>
    </source>
</evidence>
<feature type="transmembrane region" description="Helical" evidence="2">
    <location>
        <begin position="423"/>
        <end position="441"/>
    </location>
</feature>
<dbReference type="SUPFAM" id="SSF103473">
    <property type="entry name" value="MFS general substrate transporter"/>
    <property type="match status" value="1"/>
</dbReference>
<keyword evidence="2" id="KW-0472">Membrane</keyword>
<evidence type="ECO:0000313" key="3">
    <source>
        <dbReference type="EMBL" id="RMW97720.1"/>
    </source>
</evidence>
<dbReference type="PANTHER" id="PTHR43317">
    <property type="entry name" value="THERMOSPERMINE SYNTHASE ACAULIS5"/>
    <property type="match status" value="1"/>
</dbReference>
<dbReference type="Pfam" id="PF01564">
    <property type="entry name" value="Spermine_synth"/>
    <property type="match status" value="1"/>
</dbReference>
<feature type="transmembrane region" description="Helical" evidence="2">
    <location>
        <begin position="397"/>
        <end position="417"/>
    </location>
</feature>
<feature type="transmembrane region" description="Helical" evidence="2">
    <location>
        <begin position="246"/>
        <end position="266"/>
    </location>
</feature>
<feature type="transmembrane region" description="Helical" evidence="2">
    <location>
        <begin position="361"/>
        <end position="385"/>
    </location>
</feature>
<sequence>MTADILVLEKSKGQLQTKFLLLGAFILSGLAGLIYQSVWSQYLGLFLGHAAYAQALVLAIFMGGMAIGAMLVARLGIHWNNLIRGYAIIEAIIGVFGIAFHFIFIEAVDFSYDRLIPLAGTPWLADLSRWLIAAILIIPQTILLGMTFPLMSGGLIRRFPKEDGQLLGGLYFTNSIGAAFGALMAAFFFLPQMGLPGSMVIAGVLNLLVAAIALWLSQKPEQEKSLSKDSSLQAIDEDKSSSLIKVVLFSTALSGAASFVYEIVWIRMLSMAVGSTLHAFELMLASFIAGIAFGGLWIRKRADVSVNPLRLAGWMQVGMGLAALFSLTLYGNAFGWVSWIMQGLARTENGYAFYTMWTAGIAILIMLPAAFFAGTTLPLFTVTLLRAKHGERAIGQVYAWNTIGSIAGVFIAMHYLIPSMGLKLALIVAAFVDMLIGLFILHYKSEKKYHNKWNLSAGFIVIAATALSIAKVDFDPMKLASGVFRTGNLENMSQSKIIYYKDGKTASISVREWEHGVVSIATNGKTDAAIAMHPERIPSDDESTMALAAAIPLAMHEAPKEIGVIGFGSGMTTHTFLGDARVERVDTIEIESAMVNGAKIFGHRVARAFQDRRSNIIIDDAKAYFSGQQAKYDIIISEPSNPWISGVGSLFSKEFYDFLPRHLKSDGIFVQWVQLYEIDDNLVSSIMNALTPNFSDYKAYLANDADLLIIAKPNGNLPSISGNNILNGLIGEDLARLGIKTIEQLEFRQIADARVLRAHGEMFGKSANSYYHPHLSLEAPKTRFMSSRAELLMHNIPRGSTLFLDALNIREPLSSNNDFGIFTHYSAEKDSEFSRYYAQFLSNGEITEKTGNQIHFDSIVFLKTAAHHACENRDSKPAKQALINGLRNAVDVMMPFLPQERQKEIFVDMNWLGCKPADISDDFHLVSQMIGAMAMRDWNKAHDLGMAWLYRTINEKEWKNAIDDIALSAVLLSLAHFEKWEDLQTAESALGKDIDSSADYFAIRSLLLAMADVEIRRARAMSEATHAFK</sequence>
<dbReference type="GO" id="GO:0006596">
    <property type="term" value="P:polyamine biosynthetic process"/>
    <property type="evidence" value="ECO:0007669"/>
    <property type="project" value="UniProtKB-KW"/>
</dbReference>
<feature type="transmembrane region" description="Helical" evidence="2">
    <location>
        <begin position="453"/>
        <end position="470"/>
    </location>
</feature>
<feature type="transmembrane region" description="Helical" evidence="2">
    <location>
        <begin position="130"/>
        <end position="156"/>
    </location>
</feature>
<keyword evidence="4" id="KW-1185">Reference proteome</keyword>
<comment type="caution">
    <text evidence="3">The sequence shown here is derived from an EMBL/GenBank/DDBJ whole genome shotgun (WGS) entry which is preliminary data.</text>
</comment>
<feature type="transmembrane region" description="Helical" evidence="2">
    <location>
        <begin position="51"/>
        <end position="73"/>
    </location>
</feature>
<feature type="transmembrane region" description="Helical" evidence="2">
    <location>
        <begin position="278"/>
        <end position="298"/>
    </location>
</feature>
<evidence type="ECO:0000256" key="1">
    <source>
        <dbReference type="ARBA" id="ARBA00023115"/>
    </source>
</evidence>
<dbReference type="EMBL" id="RDQL01000014">
    <property type="protein sequence ID" value="RMW97720.1"/>
    <property type="molecule type" value="Genomic_DNA"/>
</dbReference>
<keyword evidence="2" id="KW-1133">Transmembrane helix</keyword>
<dbReference type="RefSeq" id="WP_122254380.1">
    <property type="nucleotide sequence ID" value="NZ_RDQL01000014.1"/>
</dbReference>
<keyword evidence="2" id="KW-0812">Transmembrane</keyword>
<dbReference type="Proteomes" id="UP000267035">
    <property type="component" value="Unassembled WGS sequence"/>
</dbReference>
<feature type="transmembrane region" description="Helical" evidence="2">
    <location>
        <begin position="19"/>
        <end position="39"/>
    </location>
</feature>
<dbReference type="InterPro" id="IPR029063">
    <property type="entry name" value="SAM-dependent_MTases_sf"/>
</dbReference>
<gene>
    <name evidence="3" type="ORF">EBQ25_09725</name>
</gene>
<dbReference type="Gene3D" id="3.40.50.150">
    <property type="entry name" value="Vaccinia Virus protein VP39"/>
    <property type="match status" value="1"/>
</dbReference>
<feature type="transmembrane region" description="Helical" evidence="2">
    <location>
        <begin position="319"/>
        <end position="341"/>
    </location>
</feature>
<dbReference type="InterPro" id="IPR036259">
    <property type="entry name" value="MFS_trans_sf"/>
</dbReference>
<dbReference type="NCBIfam" id="NF037959">
    <property type="entry name" value="MFS_SpdSyn"/>
    <property type="match status" value="1"/>
</dbReference>